<accession>A0ABT0AQR5</accession>
<protein>
    <submittedName>
        <fullName evidence="1">Uncharacterized protein</fullName>
    </submittedName>
</protein>
<gene>
    <name evidence="1" type="ORF">GYN21_02290</name>
</gene>
<dbReference type="Proteomes" id="UP001522450">
    <property type="component" value="Unassembled WGS sequence"/>
</dbReference>
<reference evidence="1 2" key="1">
    <citation type="journal article" date="2022" name="Microbiol. Res.">
        <title>Comparative genome analysis, predicted lifestyle and antimicrobial strategies of Lactococcus carnosus and Lactococcus paracarnosus isolated from meat.</title>
        <authorList>
            <person name="Werum V."/>
            <person name="Ehrmann M."/>
            <person name="Vogel R."/>
            <person name="Hilgarth M."/>
        </authorList>
    </citation>
    <scope>NUCLEOTIDE SEQUENCE [LARGE SCALE GENOMIC DNA]</scope>
    <source>
        <strain evidence="1 2">TMW22177</strain>
    </source>
</reference>
<proteinExistence type="predicted"/>
<evidence type="ECO:0000313" key="2">
    <source>
        <dbReference type="Proteomes" id="UP001522450"/>
    </source>
</evidence>
<evidence type="ECO:0000313" key="1">
    <source>
        <dbReference type="EMBL" id="MCJ1989039.1"/>
    </source>
</evidence>
<keyword evidence="2" id="KW-1185">Reference proteome</keyword>
<organism evidence="1 2">
    <name type="scientific">Pseudolactococcus carnosus</name>
    <dbReference type="NCBI Taxonomy" id="2749961"/>
    <lineage>
        <taxon>Bacteria</taxon>
        <taxon>Bacillati</taxon>
        <taxon>Bacillota</taxon>
        <taxon>Bacilli</taxon>
        <taxon>Lactobacillales</taxon>
        <taxon>Streptococcaceae</taxon>
        <taxon>Pseudolactococcus</taxon>
    </lineage>
</organism>
<name>A0ABT0AQR5_9LACT</name>
<dbReference type="RefSeq" id="WP_244034204.1">
    <property type="nucleotide sequence ID" value="NZ_JAAECS010000001.1"/>
</dbReference>
<dbReference type="EMBL" id="JAAECS010000001">
    <property type="protein sequence ID" value="MCJ1989039.1"/>
    <property type="molecule type" value="Genomic_DNA"/>
</dbReference>
<sequence length="303" mass="35266">MKKENNNTNTTQLKDELIEQMLESKWLDIYANKLNRKFSKYSTSTSNPSKDLLISNLWEALLIYERNNNINASYQSIERYCFQKAYTLTSEEFLSDLGKFRRGKQKQWQQVKVAYVDEIHAKQHYFDDYPSLQGEYVYDDTQLTSTKNKAFAIDIAEDNLTRSQATFVKTVLALGVESAKHNLELSAKSFNNRLNRTIKAIENKSNKYEIVSERETKINSKLDLINHVVDILEDEDSNEIRIYKALVIMSESSIGYLYSKAFNSVDKEIALQLFKENDGKKFAYQLVNAIYDEKQKLEMKLVA</sequence>
<comment type="caution">
    <text evidence="1">The sequence shown here is derived from an EMBL/GenBank/DDBJ whole genome shotgun (WGS) entry which is preliminary data.</text>
</comment>